<feature type="non-terminal residue" evidence="1">
    <location>
        <position position="1"/>
    </location>
</feature>
<evidence type="ECO:0000313" key="3">
    <source>
        <dbReference type="EMBL" id="CAF4357748.1"/>
    </source>
</evidence>
<dbReference type="EMBL" id="CAJOBI010044150">
    <property type="protein sequence ID" value="CAF4339056.1"/>
    <property type="molecule type" value="Genomic_DNA"/>
</dbReference>
<dbReference type="Proteomes" id="UP000681720">
    <property type="component" value="Unassembled WGS sequence"/>
</dbReference>
<dbReference type="InterPro" id="IPR036940">
    <property type="entry name" value="PI3/4_kinase_cat_sf"/>
</dbReference>
<comment type="caution">
    <text evidence="1">The sequence shown here is derived from an EMBL/GenBank/DDBJ whole genome shotgun (WGS) entry which is preliminary data.</text>
</comment>
<dbReference type="Gene3D" id="1.10.1070.11">
    <property type="entry name" value="Phosphatidylinositol 3-/4-kinase, catalytic domain"/>
    <property type="match status" value="1"/>
</dbReference>
<dbReference type="EMBL" id="CAJOBJ010047512">
    <property type="protein sequence ID" value="CAF4357748.1"/>
    <property type="molecule type" value="Genomic_DNA"/>
</dbReference>
<evidence type="ECO:0000313" key="4">
    <source>
        <dbReference type="Proteomes" id="UP000681967"/>
    </source>
</evidence>
<sequence>ANIPDIALERDKTVKKLLDKFRLDLDHEKATSYLKDLIDSSKGAIVPQFYDYLHNWSLAFR</sequence>
<dbReference type="EMBL" id="CAJOBH010023388">
    <property type="protein sequence ID" value="CAF4234989.1"/>
    <property type="molecule type" value="Genomic_DNA"/>
</dbReference>
<evidence type="ECO:0000313" key="1">
    <source>
        <dbReference type="EMBL" id="CAF4234989.1"/>
    </source>
</evidence>
<evidence type="ECO:0000313" key="2">
    <source>
        <dbReference type="EMBL" id="CAF4339056.1"/>
    </source>
</evidence>
<name>A0A8S2SPK1_9BILA</name>
<gene>
    <name evidence="1" type="ORF">BYL167_LOCUS24937</name>
    <name evidence="3" type="ORF">GIL414_LOCUS28259</name>
    <name evidence="2" type="ORF">SMN809_LOCUS27718</name>
</gene>
<proteinExistence type="predicted"/>
<protein>
    <submittedName>
        <fullName evidence="1">Uncharacterized protein</fullName>
    </submittedName>
</protein>
<dbReference type="AlphaFoldDB" id="A0A8S2SPK1"/>
<reference evidence="1" key="1">
    <citation type="submission" date="2021-02" db="EMBL/GenBank/DDBJ databases">
        <authorList>
            <person name="Nowell W R."/>
        </authorList>
    </citation>
    <scope>NUCLEOTIDE SEQUENCE</scope>
</reference>
<organism evidence="1 4">
    <name type="scientific">Rotaria magnacalcarata</name>
    <dbReference type="NCBI Taxonomy" id="392030"/>
    <lineage>
        <taxon>Eukaryota</taxon>
        <taxon>Metazoa</taxon>
        <taxon>Spiralia</taxon>
        <taxon>Gnathifera</taxon>
        <taxon>Rotifera</taxon>
        <taxon>Eurotatoria</taxon>
        <taxon>Bdelloidea</taxon>
        <taxon>Philodinida</taxon>
        <taxon>Philodinidae</taxon>
        <taxon>Rotaria</taxon>
    </lineage>
</organism>
<dbReference type="Proteomes" id="UP000681967">
    <property type="component" value="Unassembled WGS sequence"/>
</dbReference>
<dbReference type="Proteomes" id="UP000676336">
    <property type="component" value="Unassembled WGS sequence"/>
</dbReference>
<accession>A0A8S2SPK1</accession>